<gene>
    <name evidence="1" type="ORF">MRB53_014077</name>
</gene>
<sequence length="81" mass="9532">MAYVDFHEQAFTNGVFSIQRWTKPWVWMGGFINNAGCLYALSESLRLFLKNTPYAFCFHQLQDRNMLQMRNSHSDLLCFCA</sequence>
<name>A0ACC2K9Y3_PERAE</name>
<dbReference type="Proteomes" id="UP001234297">
    <property type="component" value="Chromosome 4"/>
</dbReference>
<keyword evidence="2" id="KW-1185">Reference proteome</keyword>
<accession>A0ACC2K9Y3</accession>
<dbReference type="EMBL" id="CM056812">
    <property type="protein sequence ID" value="KAJ8617891.1"/>
    <property type="molecule type" value="Genomic_DNA"/>
</dbReference>
<reference evidence="1 2" key="1">
    <citation type="journal article" date="2022" name="Hortic Res">
        <title>A haplotype resolved chromosomal level avocado genome allows analysis of novel avocado genes.</title>
        <authorList>
            <person name="Nath O."/>
            <person name="Fletcher S.J."/>
            <person name="Hayward A."/>
            <person name="Shaw L.M."/>
            <person name="Masouleh A.K."/>
            <person name="Furtado A."/>
            <person name="Henry R.J."/>
            <person name="Mitter N."/>
        </authorList>
    </citation>
    <scope>NUCLEOTIDE SEQUENCE [LARGE SCALE GENOMIC DNA]</scope>
    <source>
        <strain evidence="2">cv. Hass</strain>
    </source>
</reference>
<proteinExistence type="predicted"/>
<protein>
    <submittedName>
        <fullName evidence="1">Uncharacterized protein</fullName>
    </submittedName>
</protein>
<evidence type="ECO:0000313" key="2">
    <source>
        <dbReference type="Proteomes" id="UP001234297"/>
    </source>
</evidence>
<comment type="caution">
    <text evidence="1">The sequence shown here is derived from an EMBL/GenBank/DDBJ whole genome shotgun (WGS) entry which is preliminary data.</text>
</comment>
<evidence type="ECO:0000313" key="1">
    <source>
        <dbReference type="EMBL" id="KAJ8617891.1"/>
    </source>
</evidence>
<organism evidence="1 2">
    <name type="scientific">Persea americana</name>
    <name type="common">Avocado</name>
    <dbReference type="NCBI Taxonomy" id="3435"/>
    <lineage>
        <taxon>Eukaryota</taxon>
        <taxon>Viridiplantae</taxon>
        <taxon>Streptophyta</taxon>
        <taxon>Embryophyta</taxon>
        <taxon>Tracheophyta</taxon>
        <taxon>Spermatophyta</taxon>
        <taxon>Magnoliopsida</taxon>
        <taxon>Magnoliidae</taxon>
        <taxon>Laurales</taxon>
        <taxon>Lauraceae</taxon>
        <taxon>Persea</taxon>
    </lineage>
</organism>